<sequence length="424" mass="47974">MFQQIKMSHKHSQWQKLPGQALLKQALKGQCHAYSQAWRIPVPCYNGGTWNGKVCECLPGFGGDQCQHKTPICQNGGRWDGTKCVCTSLYQGPRCEDVITSIDISDIKPPEDVSAQVELSVTVTNKEFTEELNNRSSTAFLDFEKTFTQEMDKVYSGIPAYAGVNITELSPGSVVVQHDIILQAKFSPEYKEEFKKFTQEIEKKIMNVTQQQIMRNNTCTTQLCFNTTATEVKNVSITQYNPEEVCRERAGKDLAKYFFVEYKDLQPNCINRCMPGFKASMDCHFGTCKLERSGPKCYCLNTNTDWYSGETCEVSTKKSLVYGLVGAAGAVVLVALVILLVFVFRSKREVKRQKAKVTELYNWHEEDGGPAPGTFQNIGFDIYEEPNNSINLDSIYSNFQPSLDHIDSKTKIKIRRPEVMMESF</sequence>
<dbReference type="InterPro" id="IPR000742">
    <property type="entry name" value="EGF"/>
</dbReference>
<accession>A0A7J7XZV3</accession>
<dbReference type="Gene3D" id="3.30.70.960">
    <property type="entry name" value="SEA domain"/>
    <property type="match status" value="1"/>
</dbReference>
<feature type="transmembrane region" description="Helical" evidence="2">
    <location>
        <begin position="320"/>
        <end position="344"/>
    </location>
</feature>
<dbReference type="InterPro" id="IPR000082">
    <property type="entry name" value="SEA_dom"/>
</dbReference>
<gene>
    <name evidence="5" type="ORF">mMyoMyo1_011442</name>
</gene>
<evidence type="ECO:0008006" key="7">
    <source>
        <dbReference type="Google" id="ProtNLM"/>
    </source>
</evidence>
<dbReference type="SMART" id="SM00200">
    <property type="entry name" value="SEA"/>
    <property type="match status" value="1"/>
</dbReference>
<reference evidence="5 6" key="1">
    <citation type="journal article" date="2020" name="Nature">
        <title>Six reference-quality genomes reveal evolution of bat adaptations.</title>
        <authorList>
            <person name="Jebb D."/>
            <person name="Huang Z."/>
            <person name="Pippel M."/>
            <person name="Hughes G.M."/>
            <person name="Lavrichenko K."/>
            <person name="Devanna P."/>
            <person name="Winkler S."/>
            <person name="Jermiin L.S."/>
            <person name="Skirmuntt E.C."/>
            <person name="Katzourakis A."/>
            <person name="Burkitt-Gray L."/>
            <person name="Ray D.A."/>
            <person name="Sullivan K.A.M."/>
            <person name="Roscito J.G."/>
            <person name="Kirilenko B.M."/>
            <person name="Davalos L.M."/>
            <person name="Corthals A.P."/>
            <person name="Power M.L."/>
            <person name="Jones G."/>
            <person name="Ransome R.D."/>
            <person name="Dechmann D.K.N."/>
            <person name="Locatelli A.G."/>
            <person name="Puechmaille S.J."/>
            <person name="Fedrigo O."/>
            <person name="Jarvis E.D."/>
            <person name="Hiller M."/>
            <person name="Vernes S.C."/>
            <person name="Myers E.W."/>
            <person name="Teeling E.C."/>
        </authorList>
    </citation>
    <scope>NUCLEOTIDE SEQUENCE [LARGE SCALE GENOMIC DNA]</scope>
    <source>
        <strain evidence="5">MMyoMyo1</strain>
        <tissue evidence="5">Flight muscle</tissue>
    </source>
</reference>
<feature type="domain" description="SEA" evidence="3">
    <location>
        <begin position="113"/>
        <end position="220"/>
    </location>
</feature>
<dbReference type="PROSITE" id="PS50026">
    <property type="entry name" value="EGF_3"/>
    <property type="match status" value="1"/>
</dbReference>
<evidence type="ECO:0000256" key="1">
    <source>
        <dbReference type="PROSITE-ProRule" id="PRU00076"/>
    </source>
</evidence>
<dbReference type="Gene3D" id="2.10.25.10">
    <property type="entry name" value="Laminin"/>
    <property type="match status" value="1"/>
</dbReference>
<keyword evidence="2" id="KW-0812">Transmembrane</keyword>
<dbReference type="PANTHER" id="PTHR37999:SF2">
    <property type="entry name" value="MUCIN-17"/>
    <property type="match status" value="1"/>
</dbReference>
<keyword evidence="2" id="KW-1133">Transmembrane helix</keyword>
<evidence type="ECO:0000259" key="4">
    <source>
        <dbReference type="PROSITE" id="PS50026"/>
    </source>
</evidence>
<dbReference type="SUPFAM" id="SSF82671">
    <property type="entry name" value="SEA domain"/>
    <property type="match status" value="1"/>
</dbReference>
<dbReference type="PROSITE" id="PS50024">
    <property type="entry name" value="SEA"/>
    <property type="match status" value="1"/>
</dbReference>
<keyword evidence="2" id="KW-0472">Membrane</keyword>
<comment type="caution">
    <text evidence="1">Lacks conserved residue(s) required for the propagation of feature annotation.</text>
</comment>
<evidence type="ECO:0000313" key="5">
    <source>
        <dbReference type="EMBL" id="KAF6355262.1"/>
    </source>
</evidence>
<dbReference type="PANTHER" id="PTHR37999">
    <property type="entry name" value="MUCIN-17"/>
    <property type="match status" value="1"/>
</dbReference>
<dbReference type="GO" id="GO:0071944">
    <property type="term" value="C:cell periphery"/>
    <property type="evidence" value="ECO:0007669"/>
    <property type="project" value="UniProtKB-ARBA"/>
</dbReference>
<name>A0A7J7XZV3_MYOMY</name>
<proteinExistence type="predicted"/>
<dbReference type="InterPro" id="IPR053311">
    <property type="entry name" value="Mucosal_Integrity_Assoc"/>
</dbReference>
<feature type="domain" description="EGF-like" evidence="4">
    <location>
        <begin position="62"/>
        <end position="96"/>
    </location>
</feature>
<keyword evidence="1" id="KW-0245">EGF-like domain</keyword>
<dbReference type="EMBL" id="JABWUV010000005">
    <property type="protein sequence ID" value="KAF6355262.1"/>
    <property type="molecule type" value="Genomic_DNA"/>
</dbReference>
<evidence type="ECO:0000259" key="3">
    <source>
        <dbReference type="PROSITE" id="PS50024"/>
    </source>
</evidence>
<feature type="disulfide bond" evidence="1">
    <location>
        <begin position="86"/>
        <end position="95"/>
    </location>
</feature>
<comment type="caution">
    <text evidence="5">The sequence shown here is derived from an EMBL/GenBank/DDBJ whole genome shotgun (WGS) entry which is preliminary data.</text>
</comment>
<organism evidence="5 6">
    <name type="scientific">Myotis myotis</name>
    <name type="common">Greater mouse-eared bat</name>
    <name type="synonym">Vespertilio myotis</name>
    <dbReference type="NCBI Taxonomy" id="51298"/>
    <lineage>
        <taxon>Eukaryota</taxon>
        <taxon>Metazoa</taxon>
        <taxon>Chordata</taxon>
        <taxon>Craniata</taxon>
        <taxon>Vertebrata</taxon>
        <taxon>Euteleostomi</taxon>
        <taxon>Mammalia</taxon>
        <taxon>Eutheria</taxon>
        <taxon>Laurasiatheria</taxon>
        <taxon>Chiroptera</taxon>
        <taxon>Yangochiroptera</taxon>
        <taxon>Vespertilionidae</taxon>
        <taxon>Myotis</taxon>
    </lineage>
</organism>
<dbReference type="Proteomes" id="UP000527355">
    <property type="component" value="Unassembled WGS sequence"/>
</dbReference>
<keyword evidence="6" id="KW-1185">Reference proteome</keyword>
<dbReference type="PROSITE" id="PS00022">
    <property type="entry name" value="EGF_1"/>
    <property type="match status" value="1"/>
</dbReference>
<evidence type="ECO:0000313" key="6">
    <source>
        <dbReference type="Proteomes" id="UP000527355"/>
    </source>
</evidence>
<dbReference type="AlphaFoldDB" id="A0A7J7XZV3"/>
<keyword evidence="1" id="KW-1015">Disulfide bond</keyword>
<evidence type="ECO:0000256" key="2">
    <source>
        <dbReference type="SAM" id="Phobius"/>
    </source>
</evidence>
<dbReference type="VEuPathDB" id="HostDB:GeneID_118656243"/>
<protein>
    <recommendedName>
        <fullName evidence="7">Mucin-17</fullName>
    </recommendedName>
</protein>
<dbReference type="Pfam" id="PF01390">
    <property type="entry name" value="SEA"/>
    <property type="match status" value="1"/>
</dbReference>
<dbReference type="InterPro" id="IPR036364">
    <property type="entry name" value="SEA_dom_sf"/>
</dbReference>